<dbReference type="Proteomes" id="UP000601736">
    <property type="component" value="Unassembled WGS sequence"/>
</dbReference>
<dbReference type="EMBL" id="FOUF01000045">
    <property type="protein sequence ID" value="SFM88093.1"/>
    <property type="molecule type" value="Genomic_DNA"/>
</dbReference>
<dbReference type="Proteomes" id="UP000199561">
    <property type="component" value="Unassembled WGS sequence"/>
</dbReference>
<evidence type="ECO:0000313" key="1">
    <source>
        <dbReference type="EMBL" id="CAE6508424.1"/>
    </source>
</evidence>
<dbReference type="GO" id="GO:0004812">
    <property type="term" value="F:aminoacyl-tRNA ligase activity"/>
    <property type="evidence" value="ECO:0007669"/>
    <property type="project" value="UniProtKB-KW"/>
</dbReference>
<keyword evidence="3" id="KW-1185">Reference proteome</keyword>
<dbReference type="EMBL" id="CAJNAP010000023">
    <property type="protein sequence ID" value="CAE6508424.1"/>
    <property type="molecule type" value="Genomic_DNA"/>
</dbReference>
<proteinExistence type="predicted"/>
<name>A0A1I4UHC1_9PROT</name>
<keyword evidence="1" id="KW-0030">Aminoacyl-tRNA synthetase</keyword>
<sequence>MQRFNVDGLSFDFPDEWHVDKYDEWSFYRNQFIRMRDGIKSLDLLAIDSDKTAWLIEVKDYQQYPRTKPSELPREIADKVFDTLAAMLPAKLNASDEKEKQIANKVIASRKVRIVLHLEQPAKHSKLRPRAINPADIELKLRQLLKPIDAHPLVAERSSMRNLPWIVN</sequence>
<dbReference type="AlphaFoldDB" id="A0A1I4UHC1"/>
<dbReference type="STRING" id="52442.SAMN05421880_1456"/>
<protein>
    <submittedName>
        <fullName evidence="1">Cysteinyl-tRNA synthetase</fullName>
    </submittedName>
</protein>
<reference evidence="1" key="2">
    <citation type="submission" date="2021-02" db="EMBL/GenBank/DDBJ databases">
        <authorList>
            <person name="Han P."/>
        </authorList>
    </citation>
    <scope>NUCLEOTIDE SEQUENCE</scope>
    <source>
        <strain evidence="1">Nitrosomonas nitrosa 18-3D</strain>
    </source>
</reference>
<keyword evidence="1" id="KW-0436">Ligase</keyword>
<gene>
    <name evidence="1" type="ORF">NMYAN_30012</name>
    <name evidence="2" type="ORF">SAMN05421880_1456</name>
</gene>
<organism evidence="2 3">
    <name type="scientific">Nitrosomonas nitrosa</name>
    <dbReference type="NCBI Taxonomy" id="52442"/>
    <lineage>
        <taxon>Bacteria</taxon>
        <taxon>Pseudomonadati</taxon>
        <taxon>Pseudomonadota</taxon>
        <taxon>Betaproteobacteria</taxon>
        <taxon>Nitrosomonadales</taxon>
        <taxon>Nitrosomonadaceae</taxon>
        <taxon>Nitrosomonas</taxon>
    </lineage>
</organism>
<accession>A0A1I4UHC1</accession>
<dbReference type="RefSeq" id="WP_090672401.1">
    <property type="nucleotide sequence ID" value="NZ_CAJNAP010000023.1"/>
</dbReference>
<evidence type="ECO:0000313" key="2">
    <source>
        <dbReference type="EMBL" id="SFM88093.1"/>
    </source>
</evidence>
<reference evidence="2 3" key="1">
    <citation type="submission" date="2016-10" db="EMBL/GenBank/DDBJ databases">
        <authorList>
            <person name="de Groot N.N."/>
        </authorList>
    </citation>
    <scope>NUCLEOTIDE SEQUENCE [LARGE SCALE GENOMIC DNA]</scope>
    <source>
        <strain evidence="2 3">Nm146</strain>
    </source>
</reference>
<evidence type="ECO:0000313" key="3">
    <source>
        <dbReference type="Proteomes" id="UP000199561"/>
    </source>
</evidence>